<evidence type="ECO:0000313" key="1">
    <source>
        <dbReference type="EMBL" id="EKC41876.1"/>
    </source>
</evidence>
<accession>K1S377</accession>
<name>K1S377_MAGGI</name>
<dbReference type="AlphaFoldDB" id="K1S377"/>
<dbReference type="InParanoid" id="K1S377"/>
<dbReference type="HOGENOM" id="CLU_2640542_0_0_1"/>
<dbReference type="EMBL" id="JH818654">
    <property type="protein sequence ID" value="EKC41876.1"/>
    <property type="molecule type" value="Genomic_DNA"/>
</dbReference>
<gene>
    <name evidence="1" type="ORF">CGI_10012781</name>
</gene>
<proteinExistence type="predicted"/>
<organism evidence="1">
    <name type="scientific">Magallana gigas</name>
    <name type="common">Pacific oyster</name>
    <name type="synonym">Crassostrea gigas</name>
    <dbReference type="NCBI Taxonomy" id="29159"/>
    <lineage>
        <taxon>Eukaryota</taxon>
        <taxon>Metazoa</taxon>
        <taxon>Spiralia</taxon>
        <taxon>Lophotrochozoa</taxon>
        <taxon>Mollusca</taxon>
        <taxon>Bivalvia</taxon>
        <taxon>Autobranchia</taxon>
        <taxon>Pteriomorphia</taxon>
        <taxon>Ostreida</taxon>
        <taxon>Ostreoidea</taxon>
        <taxon>Ostreidae</taxon>
        <taxon>Magallana</taxon>
    </lineage>
</organism>
<protein>
    <submittedName>
        <fullName evidence="1">Uncharacterized protein</fullName>
    </submittedName>
</protein>
<reference evidence="1" key="1">
    <citation type="journal article" date="2012" name="Nature">
        <title>The oyster genome reveals stress adaptation and complexity of shell formation.</title>
        <authorList>
            <person name="Zhang G."/>
            <person name="Fang X."/>
            <person name="Guo X."/>
            <person name="Li L."/>
            <person name="Luo R."/>
            <person name="Xu F."/>
            <person name="Yang P."/>
            <person name="Zhang L."/>
            <person name="Wang X."/>
            <person name="Qi H."/>
            <person name="Xiong Z."/>
            <person name="Que H."/>
            <person name="Xie Y."/>
            <person name="Holland P.W."/>
            <person name="Paps J."/>
            <person name="Zhu Y."/>
            <person name="Wu F."/>
            <person name="Chen Y."/>
            <person name="Wang J."/>
            <person name="Peng C."/>
            <person name="Meng J."/>
            <person name="Yang L."/>
            <person name="Liu J."/>
            <person name="Wen B."/>
            <person name="Zhang N."/>
            <person name="Huang Z."/>
            <person name="Zhu Q."/>
            <person name="Feng Y."/>
            <person name="Mount A."/>
            <person name="Hedgecock D."/>
            <person name="Xu Z."/>
            <person name="Liu Y."/>
            <person name="Domazet-Loso T."/>
            <person name="Du Y."/>
            <person name="Sun X."/>
            <person name="Zhang S."/>
            <person name="Liu B."/>
            <person name="Cheng P."/>
            <person name="Jiang X."/>
            <person name="Li J."/>
            <person name="Fan D."/>
            <person name="Wang W."/>
            <person name="Fu W."/>
            <person name="Wang T."/>
            <person name="Wang B."/>
            <person name="Zhang J."/>
            <person name="Peng Z."/>
            <person name="Li Y."/>
            <person name="Li N."/>
            <person name="Wang J."/>
            <person name="Chen M."/>
            <person name="He Y."/>
            <person name="Tan F."/>
            <person name="Song X."/>
            <person name="Zheng Q."/>
            <person name="Huang R."/>
            <person name="Yang H."/>
            <person name="Du X."/>
            <person name="Chen L."/>
            <person name="Yang M."/>
            <person name="Gaffney P.M."/>
            <person name="Wang S."/>
            <person name="Luo L."/>
            <person name="She Z."/>
            <person name="Ming Y."/>
            <person name="Huang W."/>
            <person name="Zhang S."/>
            <person name="Huang B."/>
            <person name="Zhang Y."/>
            <person name="Qu T."/>
            <person name="Ni P."/>
            <person name="Miao G."/>
            <person name="Wang J."/>
            <person name="Wang Q."/>
            <person name="Steinberg C.E."/>
            <person name="Wang H."/>
            <person name="Li N."/>
            <person name="Qian L."/>
            <person name="Zhang G."/>
            <person name="Li Y."/>
            <person name="Yang H."/>
            <person name="Liu X."/>
            <person name="Wang J."/>
            <person name="Yin Y."/>
            <person name="Wang J."/>
        </authorList>
    </citation>
    <scope>NUCLEOTIDE SEQUENCE [LARGE SCALE GENOMIC DNA]</scope>
    <source>
        <strain evidence="1">05x7-T-G4-1.051#20</strain>
    </source>
</reference>
<sequence length="77" mass="8650">MVLGLLLDLCGVDSKRPRTMTLKALDYHFNRVEVPLTPINKVCDLARPSASSDDQNKTCSFCLLSQGEERANKIRKQ</sequence>